<proteinExistence type="predicted"/>
<keyword evidence="2" id="KW-1185">Reference proteome</keyword>
<dbReference type="Proteomes" id="UP001180020">
    <property type="component" value="Unassembled WGS sequence"/>
</dbReference>
<evidence type="ECO:0000313" key="2">
    <source>
        <dbReference type="Proteomes" id="UP001180020"/>
    </source>
</evidence>
<dbReference type="AlphaFoldDB" id="A0AAV9E3W3"/>
<sequence length="79" mass="8699">MDAFGSYGIPNRSNSLLFDTLLNSSTVWPLQLRINLPIILLPSMEQMIHLTGNCYGKTFALCLSRLGLLNGSLAVTLMK</sequence>
<protein>
    <submittedName>
        <fullName evidence="1">Uncharacterized protein</fullName>
    </submittedName>
</protein>
<dbReference type="EMBL" id="JAUJYO010000009">
    <property type="protein sequence ID" value="KAK1308200.1"/>
    <property type="molecule type" value="Genomic_DNA"/>
</dbReference>
<organism evidence="1 2">
    <name type="scientific">Acorus calamus</name>
    <name type="common">Sweet flag</name>
    <dbReference type="NCBI Taxonomy" id="4465"/>
    <lineage>
        <taxon>Eukaryota</taxon>
        <taxon>Viridiplantae</taxon>
        <taxon>Streptophyta</taxon>
        <taxon>Embryophyta</taxon>
        <taxon>Tracheophyta</taxon>
        <taxon>Spermatophyta</taxon>
        <taxon>Magnoliopsida</taxon>
        <taxon>Liliopsida</taxon>
        <taxon>Acoraceae</taxon>
        <taxon>Acorus</taxon>
    </lineage>
</organism>
<reference evidence="1" key="2">
    <citation type="submission" date="2023-06" db="EMBL/GenBank/DDBJ databases">
        <authorList>
            <person name="Ma L."/>
            <person name="Liu K.-W."/>
            <person name="Li Z."/>
            <person name="Hsiao Y.-Y."/>
            <person name="Qi Y."/>
            <person name="Fu T."/>
            <person name="Tang G."/>
            <person name="Zhang D."/>
            <person name="Sun W.-H."/>
            <person name="Liu D.-K."/>
            <person name="Li Y."/>
            <person name="Chen G.-Z."/>
            <person name="Liu X.-D."/>
            <person name="Liao X.-Y."/>
            <person name="Jiang Y.-T."/>
            <person name="Yu X."/>
            <person name="Hao Y."/>
            <person name="Huang J."/>
            <person name="Zhao X.-W."/>
            <person name="Ke S."/>
            <person name="Chen Y.-Y."/>
            <person name="Wu W.-L."/>
            <person name="Hsu J.-L."/>
            <person name="Lin Y.-F."/>
            <person name="Huang M.-D."/>
            <person name="Li C.-Y."/>
            <person name="Huang L."/>
            <person name="Wang Z.-W."/>
            <person name="Zhao X."/>
            <person name="Zhong W.-Y."/>
            <person name="Peng D.-H."/>
            <person name="Ahmad S."/>
            <person name="Lan S."/>
            <person name="Zhang J.-S."/>
            <person name="Tsai W.-C."/>
            <person name="Van De Peer Y."/>
            <person name="Liu Z.-J."/>
        </authorList>
    </citation>
    <scope>NUCLEOTIDE SEQUENCE</scope>
    <source>
        <strain evidence="1">CP</strain>
        <tissue evidence="1">Leaves</tissue>
    </source>
</reference>
<name>A0AAV9E3W3_ACOCL</name>
<comment type="caution">
    <text evidence="1">The sequence shown here is derived from an EMBL/GenBank/DDBJ whole genome shotgun (WGS) entry which is preliminary data.</text>
</comment>
<gene>
    <name evidence="1" type="ORF">QJS10_CPA09g00978</name>
</gene>
<accession>A0AAV9E3W3</accession>
<evidence type="ECO:0000313" key="1">
    <source>
        <dbReference type="EMBL" id="KAK1308200.1"/>
    </source>
</evidence>
<reference evidence="1" key="1">
    <citation type="journal article" date="2023" name="Nat. Commun.">
        <title>Diploid and tetraploid genomes of Acorus and the evolution of monocots.</title>
        <authorList>
            <person name="Ma L."/>
            <person name="Liu K.W."/>
            <person name="Li Z."/>
            <person name="Hsiao Y.Y."/>
            <person name="Qi Y."/>
            <person name="Fu T."/>
            <person name="Tang G.D."/>
            <person name="Zhang D."/>
            <person name="Sun W.H."/>
            <person name="Liu D.K."/>
            <person name="Li Y."/>
            <person name="Chen G.Z."/>
            <person name="Liu X.D."/>
            <person name="Liao X.Y."/>
            <person name="Jiang Y.T."/>
            <person name="Yu X."/>
            <person name="Hao Y."/>
            <person name="Huang J."/>
            <person name="Zhao X.W."/>
            <person name="Ke S."/>
            <person name="Chen Y.Y."/>
            <person name="Wu W.L."/>
            <person name="Hsu J.L."/>
            <person name="Lin Y.F."/>
            <person name="Huang M.D."/>
            <person name="Li C.Y."/>
            <person name="Huang L."/>
            <person name="Wang Z.W."/>
            <person name="Zhao X."/>
            <person name="Zhong W.Y."/>
            <person name="Peng D.H."/>
            <person name="Ahmad S."/>
            <person name="Lan S."/>
            <person name="Zhang J.S."/>
            <person name="Tsai W.C."/>
            <person name="Van de Peer Y."/>
            <person name="Liu Z.J."/>
        </authorList>
    </citation>
    <scope>NUCLEOTIDE SEQUENCE</scope>
    <source>
        <strain evidence="1">CP</strain>
    </source>
</reference>